<keyword evidence="1" id="KW-0472">Membrane</keyword>
<organism evidence="2 3">
    <name type="scientific">Sutcliffiella horikoshii</name>
    <dbReference type="NCBI Taxonomy" id="79883"/>
    <lineage>
        <taxon>Bacteria</taxon>
        <taxon>Bacillati</taxon>
        <taxon>Bacillota</taxon>
        <taxon>Bacilli</taxon>
        <taxon>Bacillales</taxon>
        <taxon>Bacillaceae</taxon>
        <taxon>Sutcliffiella</taxon>
    </lineage>
</organism>
<feature type="transmembrane region" description="Helical" evidence="1">
    <location>
        <begin position="62"/>
        <end position="82"/>
    </location>
</feature>
<keyword evidence="1" id="KW-0812">Transmembrane</keyword>
<evidence type="ECO:0000256" key="1">
    <source>
        <dbReference type="SAM" id="Phobius"/>
    </source>
</evidence>
<accession>A0A5D4T5F5</accession>
<proteinExistence type="predicted"/>
<dbReference type="OrthoDB" id="2454818at2"/>
<dbReference type="AlphaFoldDB" id="A0A5D4T5F5"/>
<keyword evidence="1" id="KW-1133">Transmembrane helix</keyword>
<evidence type="ECO:0000313" key="3">
    <source>
        <dbReference type="Proteomes" id="UP000322524"/>
    </source>
</evidence>
<feature type="transmembrane region" description="Helical" evidence="1">
    <location>
        <begin position="13"/>
        <end position="31"/>
    </location>
</feature>
<evidence type="ECO:0000313" key="2">
    <source>
        <dbReference type="EMBL" id="TYS70793.1"/>
    </source>
</evidence>
<protein>
    <submittedName>
        <fullName evidence="2">Uncharacterized protein</fullName>
    </submittedName>
</protein>
<sequence>MLGEVIEMGSFDFILAILALIIVAGAMVYTYKLGRQESTQATTQDSSISEKVQDHYVMKNPVFVALLIATVLILLYIVYAALNSNW</sequence>
<dbReference type="RefSeq" id="WP_148986696.1">
    <property type="nucleotide sequence ID" value="NZ_VTEV01000001.1"/>
</dbReference>
<reference evidence="2 3" key="1">
    <citation type="submission" date="2019-08" db="EMBL/GenBank/DDBJ databases">
        <title>Bacillus genomes from the desert of Cuatro Cienegas, Coahuila.</title>
        <authorList>
            <person name="Olmedo-Alvarez G."/>
        </authorList>
    </citation>
    <scope>NUCLEOTIDE SEQUENCE [LARGE SCALE GENOMIC DNA]</scope>
    <source>
        <strain evidence="2 3">CH28_1T</strain>
    </source>
</reference>
<dbReference type="Proteomes" id="UP000322524">
    <property type="component" value="Unassembled WGS sequence"/>
</dbReference>
<comment type="caution">
    <text evidence="2">The sequence shown here is derived from an EMBL/GenBank/DDBJ whole genome shotgun (WGS) entry which is preliminary data.</text>
</comment>
<name>A0A5D4T5F5_9BACI</name>
<dbReference type="STRING" id="79883.GCA_001636495_03222"/>
<dbReference type="EMBL" id="VTEV01000001">
    <property type="protein sequence ID" value="TYS70793.1"/>
    <property type="molecule type" value="Genomic_DNA"/>
</dbReference>
<gene>
    <name evidence="2" type="ORF">FZC76_02540</name>
</gene>